<sequence length="133" mass="15441">MSLQFDFVQCSGCGLKETLAIRSSRYVTKLYKEFYLQCKNCGTRSKGRQWVGHSIWPSRMSKESDIREEFKPWVVRENHSDIKEEFLCRMENANARVEALEKQLIAAKQEIAHVQNTYDLLLDIGFGKESKAS</sequence>
<keyword evidence="4" id="KW-1185">Reference proteome</keyword>
<evidence type="ECO:0000256" key="1">
    <source>
        <dbReference type="SAM" id="Coils"/>
    </source>
</evidence>
<evidence type="ECO:0000259" key="2">
    <source>
        <dbReference type="Pfam" id="PF04606"/>
    </source>
</evidence>
<gene>
    <name evidence="3" type="ORF">CBW21_01105</name>
</gene>
<dbReference type="InterPro" id="IPR007684">
    <property type="entry name" value="Znf_Ogr/Delta"/>
</dbReference>
<dbReference type="EMBL" id="NHOO01000001">
    <property type="protein sequence ID" value="OVE50617.1"/>
    <property type="molecule type" value="Genomic_DNA"/>
</dbReference>
<proteinExistence type="predicted"/>
<evidence type="ECO:0000313" key="4">
    <source>
        <dbReference type="Proteomes" id="UP000196342"/>
    </source>
</evidence>
<dbReference type="AlphaFoldDB" id="A0A202BGF1"/>
<name>A0A202BGF1_CHRVL</name>
<accession>A0A202BGF1</accession>
<feature type="domain" description="Zinc finger Ogr/Delta-type" evidence="2">
    <location>
        <begin position="10"/>
        <end position="55"/>
    </location>
</feature>
<reference evidence="3 4" key="1">
    <citation type="submission" date="2017-05" db="EMBL/GenBank/DDBJ databases">
        <title>Chromobacterium violaceum GHPS1 isolated from Hydrocarbon polluted soil in French Guiana display an awesome secondary metabolite arsenal and a battery of drug and heavy-metal-resistance and detoxification of xenobiotics proteins.</title>
        <authorList>
            <person name="Belbahri L."/>
        </authorList>
    </citation>
    <scope>NUCLEOTIDE SEQUENCE [LARGE SCALE GENOMIC DNA]</scope>
    <source>
        <strain evidence="3 4">GHPS1</strain>
    </source>
</reference>
<organism evidence="3 4">
    <name type="scientific">Chromobacterium violaceum</name>
    <dbReference type="NCBI Taxonomy" id="536"/>
    <lineage>
        <taxon>Bacteria</taxon>
        <taxon>Pseudomonadati</taxon>
        <taxon>Pseudomonadota</taxon>
        <taxon>Betaproteobacteria</taxon>
        <taxon>Neisseriales</taxon>
        <taxon>Chromobacteriaceae</taxon>
        <taxon>Chromobacterium</taxon>
    </lineage>
</organism>
<evidence type="ECO:0000313" key="3">
    <source>
        <dbReference type="EMBL" id="OVE50617.1"/>
    </source>
</evidence>
<dbReference type="Pfam" id="PF04606">
    <property type="entry name" value="Ogr_Delta"/>
    <property type="match status" value="1"/>
</dbReference>
<keyword evidence="1" id="KW-0175">Coiled coil</keyword>
<comment type="caution">
    <text evidence="3">The sequence shown here is derived from an EMBL/GenBank/DDBJ whole genome shotgun (WGS) entry which is preliminary data.</text>
</comment>
<dbReference type="Proteomes" id="UP000196342">
    <property type="component" value="Unassembled WGS sequence"/>
</dbReference>
<dbReference type="RefSeq" id="WP_087697082.1">
    <property type="nucleotide sequence ID" value="NZ_NHOO01000001.1"/>
</dbReference>
<feature type="coiled-coil region" evidence="1">
    <location>
        <begin position="83"/>
        <end position="117"/>
    </location>
</feature>
<protein>
    <recommendedName>
        <fullName evidence="2">Zinc finger Ogr/Delta-type domain-containing protein</fullName>
    </recommendedName>
</protein>